<dbReference type="Gene3D" id="2.40.50.140">
    <property type="entry name" value="Nucleic acid-binding proteins"/>
    <property type="match status" value="1"/>
</dbReference>
<sequence length="113" mass="12163">MLGLEAEYGTNYSNIDGLVVGEVKECTKHPNADRLTLCKVFNGKKTLSVVCGAPNVDKGQKIAFAPIGTTLPGDITISKVKIRGEVSEGMICSERELQISDEHDGIMILNQKA</sequence>
<dbReference type="InterPro" id="IPR033714">
    <property type="entry name" value="tRNA_bind_bactPheRS"/>
</dbReference>
<dbReference type="PROSITE" id="PS50886">
    <property type="entry name" value="TRBD"/>
    <property type="match status" value="1"/>
</dbReference>
<dbReference type="GO" id="GO:0000049">
    <property type="term" value="F:tRNA binding"/>
    <property type="evidence" value="ECO:0007669"/>
    <property type="project" value="UniProtKB-KW"/>
</dbReference>
<dbReference type="InterPro" id="IPR002547">
    <property type="entry name" value="tRNA-bd_dom"/>
</dbReference>
<organism evidence="4">
    <name type="scientific">marine metagenome</name>
    <dbReference type="NCBI Taxonomy" id="408172"/>
    <lineage>
        <taxon>unclassified sequences</taxon>
        <taxon>metagenomes</taxon>
        <taxon>ecological metagenomes</taxon>
    </lineage>
</organism>
<gene>
    <name evidence="4" type="ORF">METZ01_LOCUS338497</name>
</gene>
<dbReference type="CDD" id="cd02796">
    <property type="entry name" value="tRNA_bind_bactPheRS"/>
    <property type="match status" value="1"/>
</dbReference>
<dbReference type="EMBL" id="UINC01114966">
    <property type="protein sequence ID" value="SVC85643.1"/>
    <property type="molecule type" value="Genomic_DNA"/>
</dbReference>
<dbReference type="NCBIfam" id="NF045760">
    <property type="entry name" value="YtpR"/>
    <property type="match status" value="1"/>
</dbReference>
<evidence type="ECO:0000256" key="2">
    <source>
        <dbReference type="ARBA" id="ARBA00022884"/>
    </source>
</evidence>
<keyword evidence="1" id="KW-0820">tRNA-binding</keyword>
<evidence type="ECO:0000256" key="1">
    <source>
        <dbReference type="ARBA" id="ARBA00022555"/>
    </source>
</evidence>
<dbReference type="Gene3D" id="3.30.56.10">
    <property type="match status" value="1"/>
</dbReference>
<accession>A0A382QJD4</accession>
<dbReference type="SUPFAM" id="SSF50249">
    <property type="entry name" value="Nucleic acid-binding proteins"/>
    <property type="match status" value="1"/>
</dbReference>
<dbReference type="InterPro" id="IPR012340">
    <property type="entry name" value="NA-bd_OB-fold"/>
</dbReference>
<dbReference type="Pfam" id="PF01588">
    <property type="entry name" value="tRNA_bind"/>
    <property type="match status" value="1"/>
</dbReference>
<evidence type="ECO:0000259" key="3">
    <source>
        <dbReference type="PROSITE" id="PS50886"/>
    </source>
</evidence>
<evidence type="ECO:0000313" key="4">
    <source>
        <dbReference type="EMBL" id="SVC85643.1"/>
    </source>
</evidence>
<feature type="domain" description="TRNA-binding" evidence="3">
    <location>
        <begin position="12"/>
        <end position="113"/>
    </location>
</feature>
<name>A0A382QJD4_9ZZZZ</name>
<feature type="non-terminal residue" evidence="4">
    <location>
        <position position="113"/>
    </location>
</feature>
<dbReference type="AlphaFoldDB" id="A0A382QJD4"/>
<dbReference type="FunFam" id="2.40.50.140:FF:000045">
    <property type="entry name" value="Phenylalanine--tRNA ligase beta subunit"/>
    <property type="match status" value="1"/>
</dbReference>
<reference evidence="4" key="1">
    <citation type="submission" date="2018-05" db="EMBL/GenBank/DDBJ databases">
        <authorList>
            <person name="Lanie J.A."/>
            <person name="Ng W.-L."/>
            <person name="Kazmierczak K.M."/>
            <person name="Andrzejewski T.M."/>
            <person name="Davidsen T.M."/>
            <person name="Wayne K.J."/>
            <person name="Tettelin H."/>
            <person name="Glass J.I."/>
            <person name="Rusch D."/>
            <person name="Podicherti R."/>
            <person name="Tsui H.-C.T."/>
            <person name="Winkler M.E."/>
        </authorList>
    </citation>
    <scope>NUCLEOTIDE SEQUENCE</scope>
</reference>
<keyword evidence="2" id="KW-0694">RNA-binding</keyword>
<proteinExistence type="predicted"/>
<protein>
    <recommendedName>
        <fullName evidence="3">tRNA-binding domain-containing protein</fullName>
    </recommendedName>
</protein>
<feature type="non-terminal residue" evidence="4">
    <location>
        <position position="1"/>
    </location>
</feature>